<accession>K0TE93</accession>
<organism evidence="1 2">
    <name type="scientific">Thalassiosira oceanica</name>
    <name type="common">Marine diatom</name>
    <dbReference type="NCBI Taxonomy" id="159749"/>
    <lineage>
        <taxon>Eukaryota</taxon>
        <taxon>Sar</taxon>
        <taxon>Stramenopiles</taxon>
        <taxon>Ochrophyta</taxon>
        <taxon>Bacillariophyta</taxon>
        <taxon>Coscinodiscophyceae</taxon>
        <taxon>Thalassiosirophycidae</taxon>
        <taxon>Thalassiosirales</taxon>
        <taxon>Thalassiosiraceae</taxon>
        <taxon>Thalassiosira</taxon>
    </lineage>
</organism>
<dbReference type="AlphaFoldDB" id="K0TE93"/>
<dbReference type="Proteomes" id="UP000266841">
    <property type="component" value="Unassembled WGS sequence"/>
</dbReference>
<dbReference type="EMBL" id="AGNL01001384">
    <property type="protein sequence ID" value="EJK77038.1"/>
    <property type="molecule type" value="Genomic_DNA"/>
</dbReference>
<name>K0TE93_THAOC</name>
<reference evidence="1 2" key="1">
    <citation type="journal article" date="2012" name="Genome Biol.">
        <title>Genome and low-iron response of an oceanic diatom adapted to chronic iron limitation.</title>
        <authorList>
            <person name="Lommer M."/>
            <person name="Specht M."/>
            <person name="Roy A.S."/>
            <person name="Kraemer L."/>
            <person name="Andreson R."/>
            <person name="Gutowska M.A."/>
            <person name="Wolf J."/>
            <person name="Bergner S.V."/>
            <person name="Schilhabel M.B."/>
            <person name="Klostermeier U.C."/>
            <person name="Beiko R.G."/>
            <person name="Rosenstiel P."/>
            <person name="Hippler M."/>
            <person name="Laroche J."/>
        </authorList>
    </citation>
    <scope>NUCLEOTIDE SEQUENCE [LARGE SCALE GENOMIC DNA]</scope>
    <source>
        <strain evidence="1 2">CCMP1005</strain>
    </source>
</reference>
<keyword evidence="2" id="KW-1185">Reference proteome</keyword>
<gene>
    <name evidence="1" type="ORF">THAOC_01157</name>
</gene>
<protein>
    <submittedName>
        <fullName evidence="1">Uncharacterized protein</fullName>
    </submittedName>
</protein>
<proteinExistence type="predicted"/>
<comment type="caution">
    <text evidence="1">The sequence shown here is derived from an EMBL/GenBank/DDBJ whole genome shotgun (WGS) entry which is preliminary data.</text>
</comment>
<evidence type="ECO:0000313" key="1">
    <source>
        <dbReference type="EMBL" id="EJK77038.1"/>
    </source>
</evidence>
<sequence>LESKESLEAIAELNLFWSATRPRFRPALLCLIRMFEAQSHPHKAVRGALHSFGPRCDTTTQCPPAHPCQVNRIQSKASMMLEIHDSIM</sequence>
<evidence type="ECO:0000313" key="2">
    <source>
        <dbReference type="Proteomes" id="UP000266841"/>
    </source>
</evidence>
<feature type="non-terminal residue" evidence="1">
    <location>
        <position position="1"/>
    </location>
</feature>